<proteinExistence type="predicted"/>
<dbReference type="Pfam" id="PF05495">
    <property type="entry name" value="zf-CHY"/>
    <property type="match status" value="1"/>
</dbReference>
<dbReference type="PROSITE" id="PS50089">
    <property type="entry name" value="ZF_RING_2"/>
    <property type="match status" value="1"/>
</dbReference>
<dbReference type="EMBL" id="JBBPBN010000054">
    <property type="protein sequence ID" value="KAK8990581.1"/>
    <property type="molecule type" value="Genomic_DNA"/>
</dbReference>
<evidence type="ECO:0000259" key="7">
    <source>
        <dbReference type="PROSITE" id="PS51270"/>
    </source>
</evidence>
<evidence type="ECO:0000256" key="3">
    <source>
        <dbReference type="ARBA" id="ARBA00022833"/>
    </source>
</evidence>
<dbReference type="PANTHER" id="PTHR21319:SF58">
    <property type="entry name" value="E3 UBIQUITIN-PROTEIN LIGASE RZFP34"/>
    <property type="match status" value="1"/>
</dbReference>
<dbReference type="InterPro" id="IPR001841">
    <property type="entry name" value="Znf_RING"/>
</dbReference>
<feature type="domain" description="CTCHY-type" evidence="7">
    <location>
        <begin position="107"/>
        <end position="171"/>
    </location>
</feature>
<dbReference type="SMART" id="SM00184">
    <property type="entry name" value="RING"/>
    <property type="match status" value="1"/>
</dbReference>
<keyword evidence="9" id="KW-1185">Reference proteome</keyword>
<accession>A0ABR2PQ58</accession>
<name>A0ABR2PQ58_9ROSI</name>
<keyword evidence="3" id="KW-0862">Zinc</keyword>
<evidence type="ECO:0000259" key="5">
    <source>
        <dbReference type="PROSITE" id="PS50089"/>
    </source>
</evidence>
<feature type="domain" description="CHY-type" evidence="6">
    <location>
        <begin position="29"/>
        <end position="105"/>
    </location>
</feature>
<evidence type="ECO:0000313" key="8">
    <source>
        <dbReference type="EMBL" id="KAK8990581.1"/>
    </source>
</evidence>
<keyword evidence="1" id="KW-0479">Metal-binding</keyword>
<dbReference type="InterPro" id="IPR008913">
    <property type="entry name" value="Znf_CHY"/>
</dbReference>
<comment type="caution">
    <text evidence="8">The sequence shown here is derived from an EMBL/GenBank/DDBJ whole genome shotgun (WGS) entry which is preliminary data.</text>
</comment>
<evidence type="ECO:0000313" key="9">
    <source>
        <dbReference type="Proteomes" id="UP001396334"/>
    </source>
</evidence>
<dbReference type="PROSITE" id="PS51270">
    <property type="entry name" value="ZF_CTCHY"/>
    <property type="match status" value="1"/>
</dbReference>
<evidence type="ECO:0000256" key="1">
    <source>
        <dbReference type="ARBA" id="ARBA00022723"/>
    </source>
</evidence>
<feature type="domain" description="RING-type" evidence="5">
    <location>
        <begin position="172"/>
        <end position="215"/>
    </location>
</feature>
<dbReference type="SUPFAM" id="SSF57850">
    <property type="entry name" value="RING/U-box"/>
    <property type="match status" value="1"/>
</dbReference>
<gene>
    <name evidence="8" type="ORF">V6N11_009273</name>
</gene>
<dbReference type="PROSITE" id="PS51266">
    <property type="entry name" value="ZF_CHY"/>
    <property type="match status" value="1"/>
</dbReference>
<dbReference type="Gene3D" id="3.30.40.10">
    <property type="entry name" value="Zinc/RING finger domain, C3HC4 (zinc finger)"/>
    <property type="match status" value="1"/>
</dbReference>
<dbReference type="InterPro" id="IPR037275">
    <property type="entry name" value="Znf_CTCHY_sf"/>
</dbReference>
<dbReference type="Proteomes" id="UP001396334">
    <property type="component" value="Unassembled WGS sequence"/>
</dbReference>
<protein>
    <submittedName>
        <fullName evidence="8">Uncharacterized protein</fullName>
    </submittedName>
</protein>
<reference evidence="8 9" key="1">
    <citation type="journal article" date="2024" name="G3 (Bethesda)">
        <title>Genome assembly of Hibiscus sabdariffa L. provides insights into metabolisms of medicinal natural products.</title>
        <authorList>
            <person name="Kim T."/>
        </authorList>
    </citation>
    <scope>NUCLEOTIDE SEQUENCE [LARGE SCALE GENOMIC DNA]</scope>
    <source>
        <strain evidence="8">TK-2024</strain>
        <tissue evidence="8">Old leaves</tissue>
    </source>
</reference>
<dbReference type="PANTHER" id="PTHR21319">
    <property type="entry name" value="RING FINGER AND CHY ZINC FINGER DOMAIN-CONTAINING PROTEIN 1"/>
    <property type="match status" value="1"/>
</dbReference>
<evidence type="ECO:0000256" key="4">
    <source>
        <dbReference type="PROSITE-ProRule" id="PRU00601"/>
    </source>
</evidence>
<sequence>MEGVCETKLCTTKLESVEFANQNDCLMEIGLGSYGCSHYRRRCKIRAPCCNEIFSCRHCHNEAKNSIESNPLHRHDIPRHEVEKVICSLCDTEQDVQQYCINCGVCMGKYFCAKCKFFDDDVFKSQYHCDECGICRTGGEKNFFHCSKCGCCYSKLMREVHRCVERAMHHNCPVCFEYLFDTMKDVTVLPCGHTMHLACIPVLSAQSLSVICQNCGENSTKRLTQPQCLQHTKIRWYGFYATIVESIQMYSSILWHINARIASRTTRDRHAEAPLLLLRARQECLRW</sequence>
<evidence type="ECO:0000256" key="2">
    <source>
        <dbReference type="ARBA" id="ARBA00022771"/>
    </source>
</evidence>
<dbReference type="SUPFAM" id="SSF161245">
    <property type="entry name" value="Zinc hairpin stack"/>
    <property type="match status" value="1"/>
</dbReference>
<keyword evidence="2 4" id="KW-0863">Zinc-finger</keyword>
<dbReference type="SUPFAM" id="SSF161219">
    <property type="entry name" value="CHY zinc finger-like"/>
    <property type="match status" value="1"/>
</dbReference>
<dbReference type="InterPro" id="IPR013083">
    <property type="entry name" value="Znf_RING/FYVE/PHD"/>
</dbReference>
<dbReference type="InterPro" id="IPR037274">
    <property type="entry name" value="Znf_CHY_sf"/>
</dbReference>
<evidence type="ECO:0000259" key="6">
    <source>
        <dbReference type="PROSITE" id="PS51266"/>
    </source>
</evidence>
<dbReference type="InterPro" id="IPR017921">
    <property type="entry name" value="Znf_CTCHY"/>
</dbReference>
<organism evidence="8 9">
    <name type="scientific">Hibiscus sabdariffa</name>
    <name type="common">roselle</name>
    <dbReference type="NCBI Taxonomy" id="183260"/>
    <lineage>
        <taxon>Eukaryota</taxon>
        <taxon>Viridiplantae</taxon>
        <taxon>Streptophyta</taxon>
        <taxon>Embryophyta</taxon>
        <taxon>Tracheophyta</taxon>
        <taxon>Spermatophyta</taxon>
        <taxon>Magnoliopsida</taxon>
        <taxon>eudicotyledons</taxon>
        <taxon>Gunneridae</taxon>
        <taxon>Pentapetalae</taxon>
        <taxon>rosids</taxon>
        <taxon>malvids</taxon>
        <taxon>Malvales</taxon>
        <taxon>Malvaceae</taxon>
        <taxon>Malvoideae</taxon>
        <taxon>Hibiscus</taxon>
    </lineage>
</organism>